<dbReference type="GeneID" id="115964030"/>
<dbReference type="GO" id="GO:0005975">
    <property type="term" value="P:carbohydrate metabolic process"/>
    <property type="evidence" value="ECO:0007669"/>
    <property type="project" value="InterPro"/>
</dbReference>
<dbReference type="FunCoup" id="A0A7N2RCB2">
    <property type="interactions" value="26"/>
</dbReference>
<evidence type="ECO:0000256" key="3">
    <source>
        <dbReference type="ARBA" id="ARBA00009809"/>
    </source>
</evidence>
<name>A0A7N2RCB2_QUELO</name>
<feature type="domain" description="Beta-galactosidase beta-sandwich" evidence="15">
    <location>
        <begin position="364"/>
        <end position="418"/>
    </location>
</feature>
<evidence type="ECO:0000256" key="11">
    <source>
        <dbReference type="RuleBase" id="RU000675"/>
    </source>
</evidence>
<keyword evidence="5" id="KW-0052">Apoplast</keyword>
<proteinExistence type="inferred from homology"/>
<reference evidence="17 18" key="1">
    <citation type="journal article" date="2016" name="G3 (Bethesda)">
        <title>First Draft Assembly and Annotation of the Genome of a California Endemic Oak Quercus lobata Nee (Fagaceae).</title>
        <authorList>
            <person name="Sork V.L."/>
            <person name="Fitz-Gibbon S.T."/>
            <person name="Puiu D."/>
            <person name="Crepeau M."/>
            <person name="Gugger P.F."/>
            <person name="Sherman R."/>
            <person name="Stevens K."/>
            <person name="Langley C.H."/>
            <person name="Pellegrini M."/>
            <person name="Salzberg S.L."/>
        </authorList>
    </citation>
    <scope>NUCLEOTIDE SEQUENCE [LARGE SCALE GENOMIC DNA]</scope>
    <source>
        <strain evidence="17 18">cv. SW786</strain>
    </source>
</reference>
<dbReference type="EnsemblPlants" id="QL10p040778:mrna">
    <property type="protein sequence ID" value="QL10p040778:mrna"/>
    <property type="gene ID" value="QL10p040778"/>
</dbReference>
<dbReference type="RefSeq" id="XP_030939176.1">
    <property type="nucleotide sequence ID" value="XM_031083316.1"/>
</dbReference>
<dbReference type="PRINTS" id="PR00742">
    <property type="entry name" value="GLHYDRLASE35"/>
</dbReference>
<comment type="subcellular location">
    <subcellularLocation>
        <location evidence="2">Secreted</location>
        <location evidence="2">Extracellular space</location>
        <location evidence="2">Apoplast</location>
    </subcellularLocation>
</comment>
<feature type="domain" description="Beta-galactosidase galactose-binding" evidence="16">
    <location>
        <begin position="613"/>
        <end position="679"/>
    </location>
</feature>
<comment type="catalytic activity">
    <reaction evidence="1 11">
        <text>Hydrolysis of terminal non-reducing beta-D-galactose residues in beta-D-galactosides.</text>
        <dbReference type="EC" id="3.2.1.23"/>
    </reaction>
</comment>
<dbReference type="FunFam" id="2.60.120.260:FF:000050">
    <property type="entry name" value="Beta-galactosidase"/>
    <property type="match status" value="1"/>
</dbReference>
<dbReference type="Pfam" id="PF21467">
    <property type="entry name" value="BetaGal_gal-bd"/>
    <property type="match status" value="1"/>
</dbReference>
<dbReference type="PROSITE" id="PS01182">
    <property type="entry name" value="GLYCOSYL_HYDROL_F35"/>
    <property type="match status" value="1"/>
</dbReference>
<evidence type="ECO:0000256" key="12">
    <source>
        <dbReference type="RuleBase" id="RU003679"/>
    </source>
</evidence>
<keyword evidence="18" id="KW-1185">Reference proteome</keyword>
<evidence type="ECO:0000256" key="9">
    <source>
        <dbReference type="ARBA" id="ARBA00023180"/>
    </source>
</evidence>
<dbReference type="InterPro" id="IPR001944">
    <property type="entry name" value="Glycoside_Hdrlase_35"/>
</dbReference>
<feature type="signal peptide" evidence="13">
    <location>
        <begin position="1"/>
        <end position="23"/>
    </location>
</feature>
<dbReference type="EC" id="3.2.1.23" evidence="4 11"/>
<dbReference type="InterPro" id="IPR019801">
    <property type="entry name" value="Glyco_hydro_35_CS"/>
</dbReference>
<dbReference type="Gene3D" id="2.60.120.260">
    <property type="entry name" value="Galactose-binding domain-like"/>
    <property type="match status" value="2"/>
</dbReference>
<dbReference type="InterPro" id="IPR048913">
    <property type="entry name" value="BetaGal_gal-bd"/>
</dbReference>
<dbReference type="GO" id="GO:0004565">
    <property type="term" value="F:beta-galactosidase activity"/>
    <property type="evidence" value="ECO:0007669"/>
    <property type="project" value="UniProtKB-EC"/>
</dbReference>
<dbReference type="OMA" id="WIMCKSP"/>
<evidence type="ECO:0000259" key="14">
    <source>
        <dbReference type="Pfam" id="PF01301"/>
    </source>
</evidence>
<feature type="domain" description="Glycoside hydrolase 35 catalytic" evidence="14">
    <location>
        <begin position="34"/>
        <end position="340"/>
    </location>
</feature>
<evidence type="ECO:0000256" key="1">
    <source>
        <dbReference type="ARBA" id="ARBA00001412"/>
    </source>
</evidence>
<evidence type="ECO:0000313" key="18">
    <source>
        <dbReference type="Proteomes" id="UP000594261"/>
    </source>
</evidence>
<dbReference type="InterPro" id="IPR017853">
    <property type="entry name" value="GH"/>
</dbReference>
<evidence type="ECO:0000256" key="7">
    <source>
        <dbReference type="ARBA" id="ARBA00022729"/>
    </source>
</evidence>
<keyword evidence="9" id="KW-0325">Glycoprotein</keyword>
<evidence type="ECO:0000256" key="13">
    <source>
        <dbReference type="SAM" id="SignalP"/>
    </source>
</evidence>
<evidence type="ECO:0000256" key="6">
    <source>
        <dbReference type="ARBA" id="ARBA00022525"/>
    </source>
</evidence>
<feature type="chain" id="PRO_5029915097" description="Beta-galactosidase" evidence="13">
    <location>
        <begin position="24"/>
        <end position="729"/>
    </location>
</feature>
<protein>
    <recommendedName>
        <fullName evidence="4 11">Beta-galactosidase</fullName>
        <ecNumber evidence="4 11">3.2.1.23</ecNumber>
    </recommendedName>
</protein>
<evidence type="ECO:0000259" key="16">
    <source>
        <dbReference type="Pfam" id="PF21467"/>
    </source>
</evidence>
<dbReference type="SUPFAM" id="SSF51445">
    <property type="entry name" value="(Trans)glycosidases"/>
    <property type="match status" value="1"/>
</dbReference>
<dbReference type="Proteomes" id="UP000594261">
    <property type="component" value="Chromosome 10"/>
</dbReference>
<keyword evidence="7 13" id="KW-0732">Signal</keyword>
<sequence length="729" mass="82802">MEWWWRLYWGLVVIIMMEGGSHAEGGEVTYDGRSLIIDGKRQMLFSGSIHYPRSTPEMWPSLIAKAKKGGLDVIQTYVFWNLHEPQPGQYDFSGRYDLVRFIKEIQAQGLYACLRIGPFIESEWNYGGFPFWLHDVPGIVYRSNNKPFKFYMQNFTTKIVNLMKSEGLYASQGGPIILSQIENEYQNVEAAFHEKGPPYVRWAAKMAVGLQTGVPWIMCKQTDAPDPVINTCNGMRCGETFGGPNSPNKPSLWTENWTSFYQVYGQKPYIRSAEDIAFHVALFIARNGSYVNYYMYHGGTNFGRTSSAYIITAYYDQAPLDEYGLKRQPKWGHLKDLHAAIKLCSTTLLQGVRTNYSLGQHQEAIVFQEEIGGCAAFLINHDGNNITVQFQNISLKLLPKSISILPDCKNIAFNSAKVNTKYNDRIITLAQTFDSTDSWEEFKDEIVNFEDTSLKSNGLLEHTNTTKDKSDYLWYTIRLEHNFSSTEAVLHVQSLAHVAHAFLNNIYIGSANGSFTTKNFTMDIPFMVKDGINNISILSVMVGLQDSGAFLERKKTGLTTVTIQGDNNKFYNLTNYEWGYKIGLLGEELQIYREENVGDVVWRESGISTNQTLTWYKIFFDAPKGDDPVALNLSSMGKGEAWVNGQSIGRYWISFHDYQGNSSQILYHVPRSFLKTGENLLVLLEENGGNPLQISLNTVSIINVQKDSSDDQLVSSFEDYIEMESYRYS</sequence>
<dbReference type="InParanoid" id="A0A7N2RCB2"/>
<dbReference type="InterPro" id="IPR031330">
    <property type="entry name" value="Gly_Hdrlase_35_cat"/>
</dbReference>
<dbReference type="AlphaFoldDB" id="A0A7N2RCB2"/>
<dbReference type="GO" id="GO:0048046">
    <property type="term" value="C:apoplast"/>
    <property type="evidence" value="ECO:0007669"/>
    <property type="project" value="UniProtKB-SubCell"/>
</dbReference>
<dbReference type="InterPro" id="IPR008979">
    <property type="entry name" value="Galactose-bd-like_sf"/>
</dbReference>
<gene>
    <name evidence="17" type="primary">LOC115964030</name>
</gene>
<evidence type="ECO:0000313" key="17">
    <source>
        <dbReference type="EnsemblPlants" id="QL10p040778:mrna"/>
    </source>
</evidence>
<dbReference type="PANTHER" id="PTHR23421">
    <property type="entry name" value="BETA-GALACTOSIDASE RELATED"/>
    <property type="match status" value="1"/>
</dbReference>
<evidence type="ECO:0000256" key="5">
    <source>
        <dbReference type="ARBA" id="ARBA00022523"/>
    </source>
</evidence>
<evidence type="ECO:0000256" key="10">
    <source>
        <dbReference type="ARBA" id="ARBA00023295"/>
    </source>
</evidence>
<keyword evidence="10 11" id="KW-0326">Glycosidase</keyword>
<dbReference type="EMBL" id="LRBV02000010">
    <property type="status" value="NOT_ANNOTATED_CDS"/>
    <property type="molecule type" value="Genomic_DNA"/>
</dbReference>
<accession>A0A7N2RCB2</accession>
<keyword evidence="6" id="KW-0964">Secreted</keyword>
<keyword evidence="8 11" id="KW-0378">Hydrolase</keyword>
<dbReference type="Gramene" id="QL10p040778:mrna">
    <property type="protein sequence ID" value="QL10p040778:mrna"/>
    <property type="gene ID" value="QL10p040778"/>
</dbReference>
<dbReference type="InterPro" id="IPR041392">
    <property type="entry name" value="GHD"/>
</dbReference>
<evidence type="ECO:0000256" key="4">
    <source>
        <dbReference type="ARBA" id="ARBA00012756"/>
    </source>
</evidence>
<dbReference type="Pfam" id="PF17834">
    <property type="entry name" value="GHD"/>
    <property type="match status" value="1"/>
</dbReference>
<dbReference type="FunFam" id="3.20.20.80:FF:000098">
    <property type="entry name" value="Beta-galactosidase"/>
    <property type="match status" value="1"/>
</dbReference>
<organism evidence="17 18">
    <name type="scientific">Quercus lobata</name>
    <name type="common">Valley oak</name>
    <dbReference type="NCBI Taxonomy" id="97700"/>
    <lineage>
        <taxon>Eukaryota</taxon>
        <taxon>Viridiplantae</taxon>
        <taxon>Streptophyta</taxon>
        <taxon>Embryophyta</taxon>
        <taxon>Tracheophyta</taxon>
        <taxon>Spermatophyta</taxon>
        <taxon>Magnoliopsida</taxon>
        <taxon>eudicotyledons</taxon>
        <taxon>Gunneridae</taxon>
        <taxon>Pentapetalae</taxon>
        <taxon>rosids</taxon>
        <taxon>fabids</taxon>
        <taxon>Fagales</taxon>
        <taxon>Fagaceae</taxon>
        <taxon>Quercus</taxon>
    </lineage>
</organism>
<comment type="similarity">
    <text evidence="3 12">Belongs to the glycosyl hydrolase 35 family.</text>
</comment>
<dbReference type="SUPFAM" id="SSF49785">
    <property type="entry name" value="Galactose-binding domain-like"/>
    <property type="match status" value="2"/>
</dbReference>
<reference evidence="17" key="2">
    <citation type="submission" date="2021-01" db="UniProtKB">
        <authorList>
            <consortium name="EnsemblPlants"/>
        </authorList>
    </citation>
    <scope>IDENTIFICATION</scope>
</reference>
<evidence type="ECO:0000256" key="8">
    <source>
        <dbReference type="ARBA" id="ARBA00022801"/>
    </source>
</evidence>
<dbReference type="Gene3D" id="3.20.20.80">
    <property type="entry name" value="Glycosidases"/>
    <property type="match status" value="1"/>
</dbReference>
<dbReference type="Pfam" id="PF01301">
    <property type="entry name" value="Glyco_hydro_35"/>
    <property type="match status" value="1"/>
</dbReference>
<evidence type="ECO:0000259" key="15">
    <source>
        <dbReference type="Pfam" id="PF17834"/>
    </source>
</evidence>
<evidence type="ECO:0000256" key="2">
    <source>
        <dbReference type="ARBA" id="ARBA00004271"/>
    </source>
</evidence>